<proteinExistence type="predicted"/>
<evidence type="ECO:0000259" key="3">
    <source>
        <dbReference type="PROSITE" id="PS50804"/>
    </source>
</evidence>
<name>A0A8C1LE49_CYPCA</name>
<organism evidence="4 5">
    <name type="scientific">Cyprinus carpio</name>
    <name type="common">Common carp</name>
    <dbReference type="NCBI Taxonomy" id="7962"/>
    <lineage>
        <taxon>Eukaryota</taxon>
        <taxon>Metazoa</taxon>
        <taxon>Chordata</taxon>
        <taxon>Craniata</taxon>
        <taxon>Vertebrata</taxon>
        <taxon>Euteleostomi</taxon>
        <taxon>Actinopterygii</taxon>
        <taxon>Neopterygii</taxon>
        <taxon>Teleostei</taxon>
        <taxon>Ostariophysi</taxon>
        <taxon>Cypriniformes</taxon>
        <taxon>Cyprinidae</taxon>
        <taxon>Cyprininae</taxon>
        <taxon>Cyprinus</taxon>
    </lineage>
</organism>
<dbReference type="AlphaFoldDB" id="A0A8C1LE49"/>
<dbReference type="PROSITE" id="PS50804">
    <property type="entry name" value="SCAN_BOX"/>
    <property type="match status" value="1"/>
</dbReference>
<feature type="region of interest" description="Disordered" evidence="2">
    <location>
        <begin position="156"/>
        <end position="189"/>
    </location>
</feature>
<feature type="region of interest" description="Disordered" evidence="2">
    <location>
        <begin position="306"/>
        <end position="344"/>
    </location>
</feature>
<dbReference type="InterPro" id="IPR003309">
    <property type="entry name" value="SCAN_dom"/>
</dbReference>
<dbReference type="InterPro" id="IPR021109">
    <property type="entry name" value="Peptidase_aspartic_dom_sf"/>
</dbReference>
<dbReference type="InterPro" id="IPR018061">
    <property type="entry name" value="Retropepsins"/>
</dbReference>
<sequence>MTGHDAAEPFLQMFEAIAAREAWPRDEWARIVAPLLTGEAQRAYFMLDPERSGSYEELKKEILGWVGLSPISTAQLFHDWSYNPRRPARAQVTDLSRLAQHWLLAGGPTAHQVAERVVVYRLLRALPRPLRQAAGMRNPTNVDELVEAIELAEATQHQERRVPEGTQRPVCRPAVPGPQDEPMPTEAPHSPGRAWLAGCTVQAEPPKQAPRAEVKINGRPVLALLDSGSGVTLIMPTVLPPRPEPKARLSIPCIHGDTREVPARRITITAPPGAWPVKVGIVKDLPVPVLLGRDWPGFDRLFASASQPVSPAGNCSQRRTTTKPRRRPVLLASDSPREGESSRHNPNLFYDLFQQVVGAGAFAQEQHEDDRLKHCWAQVGVAEGKELQPAPHPTPHFVVKDGLLYCVAQRRGRKKPCW</sequence>
<dbReference type="InterPro" id="IPR038269">
    <property type="entry name" value="SCAN_sf"/>
</dbReference>
<dbReference type="Proteomes" id="UP000694427">
    <property type="component" value="Unplaced"/>
</dbReference>
<keyword evidence="5" id="KW-1185">Reference proteome</keyword>
<dbReference type="PANTHER" id="PTHR46888:SF15">
    <property type="entry name" value="ZINC FINGER AND SCAN DOMAIN-CONTAINING PROTEIN 12-LIKE"/>
    <property type="match status" value="1"/>
</dbReference>
<dbReference type="Gene3D" id="1.10.4020.10">
    <property type="entry name" value="DNA breaking-rejoining enzymes"/>
    <property type="match status" value="1"/>
</dbReference>
<dbReference type="SUPFAM" id="SSF47353">
    <property type="entry name" value="Retrovirus capsid dimerization domain-like"/>
    <property type="match status" value="1"/>
</dbReference>
<dbReference type="PANTHER" id="PTHR46888">
    <property type="entry name" value="ZINC KNUCKLE DOMAINCONTAINING PROTEIN-RELATED"/>
    <property type="match status" value="1"/>
</dbReference>
<evidence type="ECO:0000313" key="4">
    <source>
        <dbReference type="Ensembl" id="ENSCCRP00010059864.1"/>
    </source>
</evidence>
<feature type="domain" description="SCAN box" evidence="3">
    <location>
        <begin position="75"/>
        <end position="150"/>
    </location>
</feature>
<evidence type="ECO:0000313" key="5">
    <source>
        <dbReference type="Proteomes" id="UP000694427"/>
    </source>
</evidence>
<protein>
    <recommendedName>
        <fullName evidence="3">SCAN box domain-containing protein</fullName>
    </recommendedName>
</protein>
<feature type="compositionally biased region" description="Polar residues" evidence="2">
    <location>
        <begin position="306"/>
        <end position="317"/>
    </location>
</feature>
<dbReference type="GO" id="GO:0016787">
    <property type="term" value="F:hydrolase activity"/>
    <property type="evidence" value="ECO:0007669"/>
    <property type="project" value="UniProtKB-KW"/>
</dbReference>
<evidence type="ECO:0000256" key="2">
    <source>
        <dbReference type="SAM" id="MobiDB-lite"/>
    </source>
</evidence>
<reference evidence="4" key="2">
    <citation type="submission" date="2025-09" db="UniProtKB">
        <authorList>
            <consortium name="Ensembl"/>
        </authorList>
    </citation>
    <scope>IDENTIFICATION</scope>
</reference>
<keyword evidence="1" id="KW-0378">Hydrolase</keyword>
<dbReference type="Pfam" id="PF00077">
    <property type="entry name" value="RVP"/>
    <property type="match status" value="1"/>
</dbReference>
<accession>A0A8C1LE49</accession>
<dbReference type="CDD" id="cd00303">
    <property type="entry name" value="retropepsin_like"/>
    <property type="match status" value="1"/>
</dbReference>
<reference evidence="4" key="1">
    <citation type="submission" date="2025-08" db="UniProtKB">
        <authorList>
            <consortium name="Ensembl"/>
        </authorList>
    </citation>
    <scope>IDENTIFICATION</scope>
</reference>
<dbReference type="Gene3D" id="2.40.70.10">
    <property type="entry name" value="Acid Proteases"/>
    <property type="match status" value="1"/>
</dbReference>
<dbReference type="SUPFAM" id="SSF50630">
    <property type="entry name" value="Acid proteases"/>
    <property type="match status" value="1"/>
</dbReference>
<dbReference type="Ensembl" id="ENSCCRT00010065655.1">
    <property type="protein sequence ID" value="ENSCCRP00010059864.1"/>
    <property type="gene ID" value="ENSCCRG00010025399.1"/>
</dbReference>
<evidence type="ECO:0000256" key="1">
    <source>
        <dbReference type="ARBA" id="ARBA00022801"/>
    </source>
</evidence>